<proteinExistence type="predicted"/>
<evidence type="ECO:0000313" key="2">
    <source>
        <dbReference type="Proteomes" id="UP000016662"/>
    </source>
</evidence>
<accession>U2KYS5</accession>
<keyword evidence="2" id="KW-1185">Reference proteome</keyword>
<evidence type="ECO:0000313" key="1">
    <source>
        <dbReference type="EMBL" id="ERJ97265.1"/>
    </source>
</evidence>
<organism evidence="1 2">
    <name type="scientific">Ruminococcus callidus ATCC 27760</name>
    <dbReference type="NCBI Taxonomy" id="411473"/>
    <lineage>
        <taxon>Bacteria</taxon>
        <taxon>Bacillati</taxon>
        <taxon>Bacillota</taxon>
        <taxon>Clostridia</taxon>
        <taxon>Eubacteriales</taxon>
        <taxon>Oscillospiraceae</taxon>
        <taxon>Ruminococcus</taxon>
    </lineage>
</organism>
<dbReference type="HOGENOM" id="CLU_585105_0_0_9"/>
<dbReference type="EMBL" id="AWVF01000031">
    <property type="protein sequence ID" value="ERJ97265.1"/>
    <property type="molecule type" value="Genomic_DNA"/>
</dbReference>
<name>U2KYS5_9FIRM</name>
<comment type="caution">
    <text evidence="1">The sequence shown here is derived from an EMBL/GenBank/DDBJ whole genome shotgun (WGS) entry which is preliminary data.</text>
</comment>
<protein>
    <submittedName>
        <fullName evidence="1">Uncharacterized protein</fullName>
    </submittedName>
</protein>
<dbReference type="AlphaFoldDB" id="U2KYS5"/>
<reference evidence="1 2" key="1">
    <citation type="submission" date="2013-07" db="EMBL/GenBank/DDBJ databases">
        <authorList>
            <person name="Weinstock G."/>
            <person name="Sodergren E."/>
            <person name="Wylie T."/>
            <person name="Fulton L."/>
            <person name="Fulton R."/>
            <person name="Fronick C."/>
            <person name="O'Laughlin M."/>
            <person name="Godfrey J."/>
            <person name="Miner T."/>
            <person name="Herter B."/>
            <person name="Appelbaum E."/>
            <person name="Cordes M."/>
            <person name="Lek S."/>
            <person name="Wollam A."/>
            <person name="Pepin K.H."/>
            <person name="Palsikar V.B."/>
            <person name="Mitreva M."/>
            <person name="Wilson R.K."/>
        </authorList>
    </citation>
    <scope>NUCLEOTIDE SEQUENCE [LARGE SCALE GENOMIC DNA]</scope>
    <source>
        <strain evidence="1 2">ATCC 27760</strain>
    </source>
</reference>
<dbReference type="PATRIC" id="fig|411473.3.peg.262"/>
<dbReference type="STRING" id="411473.RUMCAL_00337"/>
<dbReference type="Proteomes" id="UP000016662">
    <property type="component" value="Unassembled WGS sequence"/>
</dbReference>
<gene>
    <name evidence="1" type="ORF">RUMCAL_00337</name>
</gene>
<sequence>MLTGLAHYLIGDGILNQGAYMLNHFIPRYISLGTMGLINQEEDADGLPAGIGVTGGTEEKRFTEYMEQVPGYGADGYDPNQNNHRAYLGLGPVFSDRDTLDDETPKTVRCELISNTFPRAEISYRQVVPEVTAELAETLDVVFSAMISTGALEQFREPGKDYVFITECGLWTCPDWNDSESNGLLAGYRIVPPNEENWIMKSNSDVTPAQAAYNRELLKHQILKVKKNQVVQVIWKIQLGAIKQLTGYNPSGKLDLNLTNIKTKDIRYYSQSNAIPLDIQSETTICDIDFTLPESDNAIYVQTAFQAIILADILVTGSNPKIKVKYVLNDSYLTTWEAEQTLTNGSQILNLAQPLYKYDIIKNNLKVILTPVNCTLSVPVRKLSAQINAITDWSGEIRVTESGMKPITFDGNRKMNINPCIDEIIFAGFDSPTLSGIGDTVSIINIPSRSMTVNGISGSVDFELKDE</sequence>